<accession>A0A0K6H314</accession>
<dbReference type="RefSeq" id="WP_055434215.1">
    <property type="nucleotide sequence ID" value="NZ_CYHA01000005.1"/>
</dbReference>
<keyword evidence="1" id="KW-0831">Ubiquinone biosynthesis</keyword>
<evidence type="ECO:0000256" key="1">
    <source>
        <dbReference type="HAMAP-Rule" id="MF_02215"/>
    </source>
</evidence>
<keyword evidence="2" id="KW-0175">Coiled coil</keyword>
<feature type="coiled-coil region" evidence="2">
    <location>
        <begin position="159"/>
        <end position="193"/>
    </location>
</feature>
<comment type="subcellular location">
    <subcellularLocation>
        <location evidence="1">Cytoplasm</location>
    </subcellularLocation>
</comment>
<dbReference type="AlphaFoldDB" id="A0A0K6H314"/>
<comment type="pathway">
    <text evidence="1">Cofactor biosynthesis; ubiquinone biosynthesis.</text>
</comment>
<dbReference type="UniPathway" id="UPA00232"/>
<comment type="function">
    <text evidence="1">Required for ubiquinone (coenzyme Q) biosynthesis. Binds hydrophobic ubiquinone biosynthetic intermediates via its SCP2 domain and is essential for the stability of the Ubi complex. May constitute a docking platform where Ubi enzymes assemble and access their SCP2-bound polyprenyl substrates.</text>
</comment>
<evidence type="ECO:0000256" key="2">
    <source>
        <dbReference type="SAM" id="Coils"/>
    </source>
</evidence>
<comment type="similarity">
    <text evidence="1">Belongs to the UbiJ family.</text>
</comment>
<name>A0A0K6H314_9NEIS</name>
<evidence type="ECO:0000313" key="3">
    <source>
        <dbReference type="EMBL" id="CUA85211.1"/>
    </source>
</evidence>
<reference evidence="4" key="1">
    <citation type="submission" date="2015-08" db="EMBL/GenBank/DDBJ databases">
        <authorList>
            <person name="Varghese N."/>
        </authorList>
    </citation>
    <scope>NUCLEOTIDE SEQUENCE [LARGE SCALE GENOMIC DNA]</scope>
    <source>
        <strain evidence="4">DSM 17901</strain>
    </source>
</reference>
<evidence type="ECO:0000313" key="4">
    <source>
        <dbReference type="Proteomes" id="UP000243535"/>
    </source>
</evidence>
<protein>
    <recommendedName>
        <fullName evidence="1">Ubiquinone biosynthesis accessory factor UbiJ</fullName>
    </recommendedName>
</protein>
<keyword evidence="4" id="KW-1185">Reference proteome</keyword>
<dbReference type="STRING" id="375574.GCA_001418035_02091"/>
<proteinExistence type="inferred from homology"/>
<dbReference type="HAMAP" id="MF_02215">
    <property type="entry name" value="UbiJ"/>
    <property type="match status" value="1"/>
</dbReference>
<dbReference type="InterPro" id="IPR038989">
    <property type="entry name" value="UbiJ"/>
</dbReference>
<organism evidence="3 4">
    <name type="scientific">Gulbenkiania indica</name>
    <dbReference type="NCBI Taxonomy" id="375574"/>
    <lineage>
        <taxon>Bacteria</taxon>
        <taxon>Pseudomonadati</taxon>
        <taxon>Pseudomonadota</taxon>
        <taxon>Betaproteobacteria</taxon>
        <taxon>Neisseriales</taxon>
        <taxon>Chromobacteriaceae</taxon>
        <taxon>Gulbenkiania</taxon>
    </lineage>
</organism>
<dbReference type="Proteomes" id="UP000243535">
    <property type="component" value="Unassembled WGS sequence"/>
</dbReference>
<dbReference type="GO" id="GO:0006744">
    <property type="term" value="P:ubiquinone biosynthetic process"/>
    <property type="evidence" value="ECO:0007669"/>
    <property type="project" value="UniProtKB-UniRule"/>
</dbReference>
<keyword evidence="3" id="KW-0830">Ubiquinone</keyword>
<keyword evidence="1" id="KW-0963">Cytoplasm</keyword>
<gene>
    <name evidence="1" type="primary">ubiJ</name>
    <name evidence="3" type="ORF">Ga0061063_2306</name>
</gene>
<dbReference type="OrthoDB" id="8525483at2"/>
<dbReference type="EMBL" id="CYHA01000005">
    <property type="protein sequence ID" value="CUA85211.1"/>
    <property type="molecule type" value="Genomic_DNA"/>
</dbReference>
<dbReference type="GO" id="GO:0005737">
    <property type="term" value="C:cytoplasm"/>
    <property type="evidence" value="ECO:0007669"/>
    <property type="project" value="UniProtKB-SubCell"/>
</dbReference>
<sequence>MRVQIALFNHLLKQHPAVRADLAAHAGRRIALQVPPVRVAGVITDEGWLAACEGAPEAGVRVATGAALTALTGRQPDLADVVLEGDATLATTLARLLGRLRWDATEDLSRVVGDVAAARIAGFVRRSAGLQGEMAWRLAENWLEHLREEAPLLARNHEVAGFVHQVDTLRDDVERLEKRLRLLEAEALTQRSDRTDQG</sequence>
<dbReference type="PANTHER" id="PTHR38693:SF1">
    <property type="entry name" value="UBIQUINONE BIOSYNTHESIS ACCESSORY FACTOR UBIJ"/>
    <property type="match status" value="1"/>
</dbReference>
<dbReference type="PANTHER" id="PTHR38693">
    <property type="entry name" value="UBIQUINONE BIOSYNTHESIS PROTEIN UBIJ"/>
    <property type="match status" value="1"/>
</dbReference>